<feature type="active site" description="Nucleophile" evidence="6">
    <location>
        <position position="459"/>
    </location>
</feature>
<keyword evidence="2" id="KW-0808">Transferase</keyword>
<dbReference type="EMBL" id="NIHM01000005">
    <property type="protein sequence ID" value="PLT56597.1"/>
    <property type="molecule type" value="Genomic_DNA"/>
</dbReference>
<dbReference type="GO" id="GO:0008360">
    <property type="term" value="P:regulation of cell shape"/>
    <property type="evidence" value="ECO:0007669"/>
    <property type="project" value="UniProtKB-UniRule"/>
</dbReference>
<evidence type="ECO:0000256" key="4">
    <source>
        <dbReference type="ARBA" id="ARBA00022984"/>
    </source>
</evidence>
<evidence type="ECO:0000256" key="1">
    <source>
        <dbReference type="ARBA" id="ARBA00004752"/>
    </source>
</evidence>
<dbReference type="GO" id="GO:0018104">
    <property type="term" value="P:peptidoglycan-protein cross-linking"/>
    <property type="evidence" value="ECO:0007669"/>
    <property type="project" value="TreeGrafter"/>
</dbReference>
<keyword evidence="7" id="KW-0472">Membrane</keyword>
<evidence type="ECO:0000313" key="9">
    <source>
        <dbReference type="EMBL" id="PLT56597.1"/>
    </source>
</evidence>
<reference evidence="9 10" key="1">
    <citation type="journal article" date="2017" name="Genome Med.">
        <title>A novel Ruminococcus gnavus clade enriched in inflammatory bowel disease patients.</title>
        <authorList>
            <person name="Hall A.B."/>
            <person name="Yassour M."/>
            <person name="Sauk J."/>
            <person name="Garner A."/>
            <person name="Jiang X."/>
            <person name="Arthur T."/>
            <person name="Lagoudas G.K."/>
            <person name="Vatanen T."/>
            <person name="Fornelos N."/>
            <person name="Wilson R."/>
            <person name="Bertha M."/>
            <person name="Cohen M."/>
            <person name="Garber J."/>
            <person name="Khalili H."/>
            <person name="Gevers D."/>
            <person name="Ananthakrishnan A.N."/>
            <person name="Kugathasan S."/>
            <person name="Lander E.S."/>
            <person name="Blainey P."/>
            <person name="Vlamakis H."/>
            <person name="Xavier R.J."/>
            <person name="Huttenhower C."/>
        </authorList>
    </citation>
    <scope>NUCLEOTIDE SEQUENCE [LARGE SCALE GENOMIC DNA]</scope>
    <source>
        <strain evidence="9 10">RJX1118</strain>
    </source>
</reference>
<feature type="active site" description="Proton donor/acceptor" evidence="6">
    <location>
        <position position="436"/>
    </location>
</feature>
<dbReference type="Pfam" id="PF12229">
    <property type="entry name" value="PG_binding_4"/>
    <property type="match status" value="2"/>
</dbReference>
<dbReference type="GO" id="GO:0071972">
    <property type="term" value="F:peptidoglycan L,D-transpeptidase activity"/>
    <property type="evidence" value="ECO:0007669"/>
    <property type="project" value="TreeGrafter"/>
</dbReference>
<dbReference type="SUPFAM" id="SSF141523">
    <property type="entry name" value="L,D-transpeptidase catalytic domain-like"/>
    <property type="match status" value="1"/>
</dbReference>
<protein>
    <recommendedName>
        <fullName evidence="8">L,D-TPase catalytic domain-containing protein</fullName>
    </recommendedName>
</protein>
<keyword evidence="7" id="KW-1133">Transmembrane helix</keyword>
<dbReference type="Gene3D" id="3.10.20.800">
    <property type="match status" value="1"/>
</dbReference>
<dbReference type="AlphaFoldDB" id="A0A2N5NK92"/>
<dbReference type="Pfam" id="PF03734">
    <property type="entry name" value="YkuD"/>
    <property type="match status" value="1"/>
</dbReference>
<dbReference type="RefSeq" id="WP_101879365.1">
    <property type="nucleotide sequence ID" value="NZ_NIHM01000005.1"/>
</dbReference>
<comment type="caution">
    <text evidence="9">The sequence shown here is derived from an EMBL/GenBank/DDBJ whole genome shotgun (WGS) entry which is preliminary data.</text>
</comment>
<proteinExistence type="predicted"/>
<evidence type="ECO:0000313" key="10">
    <source>
        <dbReference type="Proteomes" id="UP000234849"/>
    </source>
</evidence>
<keyword evidence="3 6" id="KW-0133">Cell shape</keyword>
<dbReference type="GO" id="GO:0071555">
    <property type="term" value="P:cell wall organization"/>
    <property type="evidence" value="ECO:0007669"/>
    <property type="project" value="UniProtKB-UniRule"/>
</dbReference>
<dbReference type="GO" id="GO:0016740">
    <property type="term" value="F:transferase activity"/>
    <property type="evidence" value="ECO:0007669"/>
    <property type="project" value="UniProtKB-KW"/>
</dbReference>
<evidence type="ECO:0000256" key="7">
    <source>
        <dbReference type="SAM" id="Phobius"/>
    </source>
</evidence>
<feature type="transmembrane region" description="Helical" evidence="7">
    <location>
        <begin position="21"/>
        <end position="46"/>
    </location>
</feature>
<comment type="pathway">
    <text evidence="1 6">Cell wall biogenesis; peptidoglycan biosynthesis.</text>
</comment>
<accession>A0A2N5NK92</accession>
<dbReference type="Proteomes" id="UP000234849">
    <property type="component" value="Unassembled WGS sequence"/>
</dbReference>
<organism evidence="9 10">
    <name type="scientific">Mediterraneibacter gnavus</name>
    <name type="common">Ruminococcus gnavus</name>
    <dbReference type="NCBI Taxonomy" id="33038"/>
    <lineage>
        <taxon>Bacteria</taxon>
        <taxon>Bacillati</taxon>
        <taxon>Bacillota</taxon>
        <taxon>Clostridia</taxon>
        <taxon>Lachnospirales</taxon>
        <taxon>Lachnospiraceae</taxon>
        <taxon>Mediterraneibacter</taxon>
    </lineage>
</organism>
<dbReference type="PANTHER" id="PTHR30582">
    <property type="entry name" value="L,D-TRANSPEPTIDASE"/>
    <property type="match status" value="1"/>
</dbReference>
<feature type="domain" description="L,D-TPase catalytic" evidence="8">
    <location>
        <begin position="353"/>
        <end position="483"/>
    </location>
</feature>
<gene>
    <name evidence="9" type="ORF">CDL18_05330</name>
</gene>
<evidence type="ECO:0000256" key="2">
    <source>
        <dbReference type="ARBA" id="ARBA00022679"/>
    </source>
</evidence>
<keyword evidence="4 6" id="KW-0573">Peptidoglycan synthesis</keyword>
<dbReference type="InterPro" id="IPR038063">
    <property type="entry name" value="Transpep_catalytic_dom"/>
</dbReference>
<dbReference type="InterPro" id="IPR022029">
    <property type="entry name" value="YoaR-like_PG-bd"/>
</dbReference>
<name>A0A2N5NK92_MEDGN</name>
<dbReference type="InterPro" id="IPR038054">
    <property type="entry name" value="LD_TPept-like_central_sf"/>
</dbReference>
<dbReference type="InterPro" id="IPR005490">
    <property type="entry name" value="LD_TPept_cat_dom"/>
</dbReference>
<evidence type="ECO:0000259" key="8">
    <source>
        <dbReference type="PROSITE" id="PS52029"/>
    </source>
</evidence>
<dbReference type="Gene3D" id="2.40.440.10">
    <property type="entry name" value="L,D-transpeptidase catalytic domain-like"/>
    <property type="match status" value="1"/>
</dbReference>
<keyword evidence="5 6" id="KW-0961">Cell wall biogenesis/degradation</keyword>
<keyword evidence="7" id="KW-0812">Transmembrane</keyword>
<dbReference type="InterPro" id="IPR050979">
    <property type="entry name" value="LD-transpeptidase"/>
</dbReference>
<dbReference type="GO" id="GO:0005576">
    <property type="term" value="C:extracellular region"/>
    <property type="evidence" value="ECO:0007669"/>
    <property type="project" value="TreeGrafter"/>
</dbReference>
<dbReference type="SUPFAM" id="SSF143985">
    <property type="entry name" value="L,D-transpeptidase pre-catalytic domain-like"/>
    <property type="match status" value="1"/>
</dbReference>
<evidence type="ECO:0000256" key="3">
    <source>
        <dbReference type="ARBA" id="ARBA00022960"/>
    </source>
</evidence>
<dbReference type="PANTHER" id="PTHR30582:SF33">
    <property type="entry name" value="EXPORTED PROTEIN"/>
    <property type="match status" value="1"/>
</dbReference>
<dbReference type="PROSITE" id="PS52029">
    <property type="entry name" value="LD_TPASE"/>
    <property type="match status" value="1"/>
</dbReference>
<sequence>MGKAKKIKAVKRRKTGKDGKVKALWITGGVLAVICLIYVAISVYFMSHFFVNTKINGKNFSGKTASDVEKYLQTNIKDYKLTILENKGRQDVISGSEIGLEYRAGTEAEKLLKDQNGFAWPKAFFMENSRKVSVNVSYNEESLNQRISQLSCLQTEQTPAENAKPEFDGNQYVIKPEVYGNAVDKERLTEQVKVHITEFQPQLDMVETKCYAKPKYTEDSKEVQEACDAMNKYVNASITYPMNEPVVVDKALISQWLQVDGEMKVSLNTEAMKQWFTAFGDKYDTQGTTRTFTTPAGKSATVTGGTYGWSIDEDTELVNLQNSILNGEVVTREPAYYAGGTAAAHSGQDWGNTYAEVDMSAQHMWYIQNGQVVLETDVVTGEPIPSKITPEGVYSLMWKQPNSVLVGDINPDTGEPAYRTKVKYWMQVTSSGVGFHDAIWQTAFGGTLYQIPGTGSHGCINMPLDQAAALFNMIEPGTPVIFHW</sequence>
<evidence type="ECO:0000256" key="6">
    <source>
        <dbReference type="PROSITE-ProRule" id="PRU01373"/>
    </source>
</evidence>
<evidence type="ECO:0000256" key="5">
    <source>
        <dbReference type="ARBA" id="ARBA00023316"/>
    </source>
</evidence>
<dbReference type="UniPathway" id="UPA00219"/>
<dbReference type="CDD" id="cd16913">
    <property type="entry name" value="YkuD_like"/>
    <property type="match status" value="1"/>
</dbReference>